<evidence type="ECO:0000313" key="1">
    <source>
        <dbReference type="EMBL" id="MPN32503.1"/>
    </source>
</evidence>
<protein>
    <submittedName>
        <fullName evidence="1">Uncharacterized protein</fullName>
    </submittedName>
</protein>
<sequence>MAFHKPYARQKVDDRTARAAYPLGLEDNEYADDDDCKRYRETDDRPYRNACRSGHAVHDPPEQKYQPDYAKHRYRCLPEHEF</sequence>
<organism evidence="1">
    <name type="scientific">bioreactor metagenome</name>
    <dbReference type="NCBI Taxonomy" id="1076179"/>
    <lineage>
        <taxon>unclassified sequences</taxon>
        <taxon>metagenomes</taxon>
        <taxon>ecological metagenomes</taxon>
    </lineage>
</organism>
<gene>
    <name evidence="1" type="ORF">SDC9_179982</name>
</gene>
<reference evidence="1" key="1">
    <citation type="submission" date="2019-08" db="EMBL/GenBank/DDBJ databases">
        <authorList>
            <person name="Kucharzyk K."/>
            <person name="Murdoch R.W."/>
            <person name="Higgins S."/>
            <person name="Loffler F."/>
        </authorList>
    </citation>
    <scope>NUCLEOTIDE SEQUENCE</scope>
</reference>
<dbReference type="EMBL" id="VSSQ01084559">
    <property type="protein sequence ID" value="MPN32503.1"/>
    <property type="molecule type" value="Genomic_DNA"/>
</dbReference>
<accession>A0A645H9N5</accession>
<proteinExistence type="predicted"/>
<comment type="caution">
    <text evidence="1">The sequence shown here is derived from an EMBL/GenBank/DDBJ whole genome shotgun (WGS) entry which is preliminary data.</text>
</comment>
<name>A0A645H9N5_9ZZZZ</name>
<dbReference type="AlphaFoldDB" id="A0A645H9N5"/>